<dbReference type="InterPro" id="IPR025442">
    <property type="entry name" value="DUF4185"/>
</dbReference>
<sequence length="390" mass="41545">MISWRTSWRARVALGVAPAAVAVVAVVALVPQPQPEQADPPALASETQCVALPPIADVDALNAWVDSVRGGAEFQGADVGADALLQDGRRLWVFGDTLRSEEFDGQRFVRNSMMVLDGDCANVVLPADHGALIADRDDGVGYWPMSIAVVHRTGYDLVGVGAQRVEADGVPGDPSAFTNLGPAVAVFIAPVGQVPQLVSVTDIGEDSGDPTRPTWGAASAVSDGWVYLYGTAGPTEDLVFGFSLQVARVRPDEILDPTQWRYWDGSDWVADPAAAQVLIENEGGVSQTLSVFERDGRWYAVSKRDEFLGSDVIIWTAPAPTGPFTPGPVVAEIPSDLEAGALQYMPLAHPDFLPEPGTVVISYSRNDTDLAEVAASPFLYRPAFIRVPLP</sequence>
<gene>
    <name evidence="2" type="ORF">GCM10009710_27660</name>
</gene>
<reference evidence="2 3" key="1">
    <citation type="journal article" date="2019" name="Int. J. Syst. Evol. Microbiol.">
        <title>The Global Catalogue of Microorganisms (GCM) 10K type strain sequencing project: providing services to taxonomists for standard genome sequencing and annotation.</title>
        <authorList>
            <consortium name="The Broad Institute Genomics Platform"/>
            <consortium name="The Broad Institute Genome Sequencing Center for Infectious Disease"/>
            <person name="Wu L."/>
            <person name="Ma J."/>
        </authorList>
    </citation>
    <scope>NUCLEOTIDE SEQUENCE [LARGE SCALE GENOMIC DNA]</scope>
    <source>
        <strain evidence="2 3">JCM 13518</strain>
    </source>
</reference>
<evidence type="ECO:0000313" key="3">
    <source>
        <dbReference type="Proteomes" id="UP001501057"/>
    </source>
</evidence>
<keyword evidence="3" id="KW-1185">Reference proteome</keyword>
<evidence type="ECO:0000259" key="1">
    <source>
        <dbReference type="Pfam" id="PF13810"/>
    </source>
</evidence>
<dbReference type="RefSeq" id="WP_344202675.1">
    <property type="nucleotide sequence ID" value="NZ_BAAAME010000005.1"/>
</dbReference>
<dbReference type="Proteomes" id="UP001501057">
    <property type="component" value="Unassembled WGS sequence"/>
</dbReference>
<comment type="caution">
    <text evidence="2">The sequence shown here is derived from an EMBL/GenBank/DDBJ whole genome shotgun (WGS) entry which is preliminary data.</text>
</comment>
<accession>A0ABN2K157</accession>
<dbReference type="Pfam" id="PF13810">
    <property type="entry name" value="DUF4185"/>
    <property type="match status" value="1"/>
</dbReference>
<proteinExistence type="predicted"/>
<protein>
    <recommendedName>
        <fullName evidence="1">DUF4185 domain-containing protein</fullName>
    </recommendedName>
</protein>
<evidence type="ECO:0000313" key="2">
    <source>
        <dbReference type="EMBL" id="GAA1746163.1"/>
    </source>
</evidence>
<organism evidence="2 3">
    <name type="scientific">Aeromicrobium alkaliterrae</name>
    <dbReference type="NCBI Taxonomy" id="302168"/>
    <lineage>
        <taxon>Bacteria</taxon>
        <taxon>Bacillati</taxon>
        <taxon>Actinomycetota</taxon>
        <taxon>Actinomycetes</taxon>
        <taxon>Propionibacteriales</taxon>
        <taxon>Nocardioidaceae</taxon>
        <taxon>Aeromicrobium</taxon>
    </lineage>
</organism>
<name>A0ABN2K157_9ACTN</name>
<dbReference type="EMBL" id="BAAAME010000005">
    <property type="protein sequence ID" value="GAA1746163.1"/>
    <property type="molecule type" value="Genomic_DNA"/>
</dbReference>
<feature type="domain" description="DUF4185" evidence="1">
    <location>
        <begin position="218"/>
        <end position="351"/>
    </location>
</feature>